<feature type="region of interest" description="Disordered" evidence="12">
    <location>
        <begin position="100"/>
        <end position="123"/>
    </location>
</feature>
<keyword evidence="7" id="KW-0238">DNA-binding</keyword>
<feature type="region of interest" description="Disordered" evidence="12">
    <location>
        <begin position="191"/>
        <end position="263"/>
    </location>
</feature>
<keyword evidence="10" id="KW-0539">Nucleus</keyword>
<dbReference type="PROSITE" id="PS50114">
    <property type="entry name" value="GATA_ZN_FINGER_2"/>
    <property type="match status" value="2"/>
</dbReference>
<organism evidence="14 15">
    <name type="scientific">Octopus vulgaris</name>
    <name type="common">Common octopus</name>
    <dbReference type="NCBI Taxonomy" id="6645"/>
    <lineage>
        <taxon>Eukaryota</taxon>
        <taxon>Metazoa</taxon>
        <taxon>Spiralia</taxon>
        <taxon>Lophotrochozoa</taxon>
        <taxon>Mollusca</taxon>
        <taxon>Cephalopoda</taxon>
        <taxon>Coleoidea</taxon>
        <taxon>Octopodiformes</taxon>
        <taxon>Octopoda</taxon>
        <taxon>Incirrata</taxon>
        <taxon>Octopodidae</taxon>
        <taxon>Octopus</taxon>
    </lineage>
</organism>
<feature type="compositionally biased region" description="Low complexity" evidence="12">
    <location>
        <begin position="557"/>
        <end position="582"/>
    </location>
</feature>
<sequence length="621" mass="66477">MATAESWHSPPYLNIKQEVLDKTPSCIRGSYSYFDPSVGSIDGSTAAAAAAAAAATSPVYQLTPRGMQPGLSVNFHQDNNQIFRSEEVEVLLNQLDVNTSSQGGASHQSNSISNNGSIATSTSPSIVNQKLPQQTNSMFQNHVSAMPMTSPSGVTPYESPSNTYLHPANSSPVYVPTTRAVLPMQYVGNGTGQNSAGSPTSGTMWSMPNSETPYSTTNSASHHPVSSRFAFTPAPSSPITSPSVVRSDSSFSTPLHRPSGLSSYPSYMSQDISPWNGYNNISLQSGMRCSVPDQNGQPDWAYAGYCPRDGDYFADMEGRECVNCGAISTPLWRRDGTGHYLCNACGLYHKMNGINRPLIKPQRRLVRDTTLPYSASLQSVFPFQSGSRRAGLSCANCHTSTTTLWRRNNEGEPVCNACGLYFKLHGVNRPLAMKKDGIQTRKRKPKNLAKSKTPIKSEPSLNDVKTSGSPPTLHGHNQHSPITTSLNNGTVVSNLGLAPNSIVSRSTSSALTPSPSTSSPNMGSPVNMSAATAHVYTPSPGKPISSLALERDSSPINNNHNNNNNNTSNNSSNGHHNGQPSQQHHHHHHHHQHHPQHQQGIGLGISVSEPSPLTALSVGGN</sequence>
<feature type="compositionally biased region" description="Low complexity" evidence="12">
    <location>
        <begin position="505"/>
        <end position="525"/>
    </location>
</feature>
<evidence type="ECO:0000256" key="11">
    <source>
        <dbReference type="PROSITE-ProRule" id="PRU00094"/>
    </source>
</evidence>
<feature type="compositionally biased region" description="Polar residues" evidence="12">
    <location>
        <begin position="459"/>
        <end position="470"/>
    </location>
</feature>
<keyword evidence="4 11" id="KW-0863">Zinc-finger</keyword>
<keyword evidence="15" id="KW-1185">Reference proteome</keyword>
<evidence type="ECO:0000313" key="15">
    <source>
        <dbReference type="Proteomes" id="UP001162480"/>
    </source>
</evidence>
<feature type="region of interest" description="Disordered" evidence="12">
    <location>
        <begin position="433"/>
        <end position="487"/>
    </location>
</feature>
<reference evidence="14" key="1">
    <citation type="submission" date="2023-08" db="EMBL/GenBank/DDBJ databases">
        <authorList>
            <person name="Alioto T."/>
            <person name="Alioto T."/>
            <person name="Gomez Garrido J."/>
        </authorList>
    </citation>
    <scope>NUCLEOTIDE SEQUENCE</scope>
</reference>
<feature type="compositionally biased region" description="Basic residues" evidence="12">
    <location>
        <begin position="583"/>
        <end position="596"/>
    </location>
</feature>
<dbReference type="SMART" id="SM00401">
    <property type="entry name" value="ZnF_GATA"/>
    <property type="match status" value="2"/>
</dbReference>
<keyword evidence="8" id="KW-0010">Activator</keyword>
<dbReference type="GO" id="GO:0000122">
    <property type="term" value="P:negative regulation of transcription by RNA polymerase II"/>
    <property type="evidence" value="ECO:0007669"/>
    <property type="project" value="TreeGrafter"/>
</dbReference>
<dbReference type="Pfam" id="PF00320">
    <property type="entry name" value="GATA"/>
    <property type="match status" value="2"/>
</dbReference>
<gene>
    <name evidence="14" type="ORF">OCTVUL_1B014178</name>
</gene>
<dbReference type="InterPro" id="IPR039355">
    <property type="entry name" value="Transcription_factor_GATA"/>
</dbReference>
<feature type="compositionally biased region" description="Low complexity" evidence="12">
    <location>
        <begin position="232"/>
        <end position="254"/>
    </location>
</feature>
<dbReference type="GO" id="GO:0005634">
    <property type="term" value="C:nucleus"/>
    <property type="evidence" value="ECO:0007669"/>
    <property type="project" value="UniProtKB-SubCell"/>
</dbReference>
<evidence type="ECO:0000256" key="3">
    <source>
        <dbReference type="ARBA" id="ARBA00022737"/>
    </source>
</evidence>
<evidence type="ECO:0000256" key="9">
    <source>
        <dbReference type="ARBA" id="ARBA00023163"/>
    </source>
</evidence>
<evidence type="ECO:0000259" key="13">
    <source>
        <dbReference type="PROSITE" id="PS50114"/>
    </source>
</evidence>
<keyword evidence="2" id="KW-0479">Metal-binding</keyword>
<evidence type="ECO:0000313" key="14">
    <source>
        <dbReference type="EMBL" id="CAI9722190.1"/>
    </source>
</evidence>
<dbReference type="GO" id="GO:0000978">
    <property type="term" value="F:RNA polymerase II cis-regulatory region sequence-specific DNA binding"/>
    <property type="evidence" value="ECO:0007669"/>
    <property type="project" value="TreeGrafter"/>
</dbReference>
<evidence type="ECO:0000256" key="10">
    <source>
        <dbReference type="ARBA" id="ARBA00023242"/>
    </source>
</evidence>
<evidence type="ECO:0000256" key="1">
    <source>
        <dbReference type="ARBA" id="ARBA00004123"/>
    </source>
</evidence>
<evidence type="ECO:0000256" key="2">
    <source>
        <dbReference type="ARBA" id="ARBA00022723"/>
    </source>
</evidence>
<feature type="compositionally biased region" description="Polar residues" evidence="12">
    <location>
        <begin position="192"/>
        <end position="221"/>
    </location>
</feature>
<proteinExistence type="predicted"/>
<accession>A0AA36ATV4</accession>
<feature type="domain" description="GATA-type" evidence="13">
    <location>
        <begin position="315"/>
        <end position="369"/>
    </location>
</feature>
<dbReference type="FunFam" id="3.30.50.10:FF:000032">
    <property type="entry name" value="Transcription factor GATA-3"/>
    <property type="match status" value="1"/>
</dbReference>
<dbReference type="GO" id="GO:0008270">
    <property type="term" value="F:zinc ion binding"/>
    <property type="evidence" value="ECO:0007669"/>
    <property type="project" value="UniProtKB-KW"/>
</dbReference>
<keyword evidence="6" id="KW-0805">Transcription regulation</keyword>
<dbReference type="GO" id="GO:0045944">
    <property type="term" value="P:positive regulation of transcription by RNA polymerase II"/>
    <property type="evidence" value="ECO:0007669"/>
    <property type="project" value="TreeGrafter"/>
</dbReference>
<dbReference type="GO" id="GO:0045165">
    <property type="term" value="P:cell fate commitment"/>
    <property type="evidence" value="ECO:0007669"/>
    <property type="project" value="TreeGrafter"/>
</dbReference>
<evidence type="ECO:0000256" key="4">
    <source>
        <dbReference type="ARBA" id="ARBA00022771"/>
    </source>
</evidence>
<dbReference type="PANTHER" id="PTHR10071:SF337">
    <property type="entry name" value="GATA-BINDING FACTOR A"/>
    <property type="match status" value="1"/>
</dbReference>
<evidence type="ECO:0000256" key="12">
    <source>
        <dbReference type="SAM" id="MobiDB-lite"/>
    </source>
</evidence>
<evidence type="ECO:0000256" key="5">
    <source>
        <dbReference type="ARBA" id="ARBA00022833"/>
    </source>
</evidence>
<keyword evidence="9" id="KW-0804">Transcription</keyword>
<dbReference type="PANTHER" id="PTHR10071">
    <property type="entry name" value="TRANSCRIPTION FACTOR GATA FAMILY MEMBER"/>
    <property type="match status" value="1"/>
</dbReference>
<feature type="compositionally biased region" description="Basic residues" evidence="12">
    <location>
        <begin position="440"/>
        <end position="449"/>
    </location>
</feature>
<feature type="domain" description="GATA-type" evidence="13">
    <location>
        <begin position="388"/>
        <end position="441"/>
    </location>
</feature>
<evidence type="ECO:0000256" key="8">
    <source>
        <dbReference type="ARBA" id="ARBA00023159"/>
    </source>
</evidence>
<keyword evidence="5" id="KW-0862">Zinc</keyword>
<dbReference type="FunFam" id="3.30.50.10:FF:000001">
    <property type="entry name" value="GATA transcription factor (GATAd)"/>
    <property type="match status" value="1"/>
</dbReference>
<dbReference type="EMBL" id="OX597817">
    <property type="protein sequence ID" value="CAI9722190.1"/>
    <property type="molecule type" value="Genomic_DNA"/>
</dbReference>
<dbReference type="InterPro" id="IPR000679">
    <property type="entry name" value="Znf_GATA"/>
</dbReference>
<dbReference type="Gene3D" id="3.30.50.10">
    <property type="entry name" value="Erythroid Transcription Factor GATA-1, subunit A"/>
    <property type="match status" value="2"/>
</dbReference>
<feature type="compositionally biased region" description="Polar residues" evidence="12">
    <location>
        <begin position="478"/>
        <end position="487"/>
    </location>
</feature>
<comment type="subcellular location">
    <subcellularLocation>
        <location evidence="1">Nucleus</location>
    </subcellularLocation>
</comment>
<dbReference type="InterPro" id="IPR013088">
    <property type="entry name" value="Znf_NHR/GATA"/>
</dbReference>
<evidence type="ECO:0000256" key="6">
    <source>
        <dbReference type="ARBA" id="ARBA00023015"/>
    </source>
</evidence>
<dbReference type="SUPFAM" id="SSF57716">
    <property type="entry name" value="Glucocorticoid receptor-like (DNA-binding domain)"/>
    <property type="match status" value="2"/>
</dbReference>
<name>A0AA36ATV4_OCTVU</name>
<protein>
    <submittedName>
        <fullName evidence="14">Transcription factor GATA-4-like isoform X1</fullName>
    </submittedName>
</protein>
<feature type="region of interest" description="Disordered" evidence="12">
    <location>
        <begin position="505"/>
        <end position="621"/>
    </location>
</feature>
<dbReference type="PRINTS" id="PR00619">
    <property type="entry name" value="GATAZNFINGER"/>
</dbReference>
<evidence type="ECO:0000256" key="7">
    <source>
        <dbReference type="ARBA" id="ARBA00023125"/>
    </source>
</evidence>
<dbReference type="AlphaFoldDB" id="A0AA36ATV4"/>
<dbReference type="PROSITE" id="PS00344">
    <property type="entry name" value="GATA_ZN_FINGER_1"/>
    <property type="match status" value="2"/>
</dbReference>
<dbReference type="InterPro" id="IPR008013">
    <property type="entry name" value="GATA_N"/>
</dbReference>
<dbReference type="Proteomes" id="UP001162480">
    <property type="component" value="Chromosome 4"/>
</dbReference>
<keyword evidence="3" id="KW-0677">Repeat</keyword>
<dbReference type="Pfam" id="PF05349">
    <property type="entry name" value="GATA-N"/>
    <property type="match status" value="1"/>
</dbReference>
<dbReference type="CDD" id="cd00202">
    <property type="entry name" value="ZnF_GATA"/>
    <property type="match status" value="2"/>
</dbReference>
<dbReference type="GO" id="GO:0000981">
    <property type="term" value="F:DNA-binding transcription factor activity, RNA polymerase II-specific"/>
    <property type="evidence" value="ECO:0007669"/>
    <property type="project" value="TreeGrafter"/>
</dbReference>